<reference evidence="1" key="2">
    <citation type="submission" date="2022-04" db="EMBL/GenBank/DDBJ databases">
        <authorList>
            <person name="Bromfield E.S.P."/>
            <person name="Cloutier S."/>
        </authorList>
    </citation>
    <scope>NUCLEOTIDE SEQUENCE</scope>
    <source>
        <strain evidence="1">1S5</strain>
        <plasmid evidence="1">pBb1S5a</plasmid>
    </source>
</reference>
<dbReference type="Proteomes" id="UP000551709">
    <property type="component" value="Plasmid pBb1S5a"/>
</dbReference>
<organism evidence="1 2">
    <name type="scientific">Bradyrhizobium barranii subsp. apii</name>
    <dbReference type="NCBI Taxonomy" id="2819348"/>
    <lineage>
        <taxon>Bacteria</taxon>
        <taxon>Pseudomonadati</taxon>
        <taxon>Pseudomonadota</taxon>
        <taxon>Alphaproteobacteria</taxon>
        <taxon>Hyphomicrobiales</taxon>
        <taxon>Nitrobacteraceae</taxon>
        <taxon>Bradyrhizobium</taxon>
        <taxon>Bradyrhizobium barranii</taxon>
    </lineage>
</organism>
<proteinExistence type="predicted"/>
<dbReference type="EMBL" id="CP096256">
    <property type="protein sequence ID" value="UPT92274.1"/>
    <property type="molecule type" value="Genomic_DNA"/>
</dbReference>
<keyword evidence="1" id="KW-0614">Plasmid</keyword>
<geneLocation type="plasmid" evidence="1 2">
    <name>pBb1S5a</name>
</geneLocation>
<protein>
    <submittedName>
        <fullName evidence="1">Uncharacterized protein</fullName>
    </submittedName>
</protein>
<evidence type="ECO:0000313" key="1">
    <source>
        <dbReference type="EMBL" id="UPT92274.1"/>
    </source>
</evidence>
<reference evidence="1" key="1">
    <citation type="journal article" date="2017" name="Syst. Appl. Microbiol.">
        <title>Soybeans inoculated with root zone soils of Canadian native legumes harbour diverse and novel Bradyrhizobium spp. that possess agricultural potential.</title>
        <authorList>
            <person name="Bromfield E.S.P."/>
            <person name="Cloutier S."/>
            <person name="Tambong J.T."/>
            <person name="Tran Thi T.V."/>
        </authorList>
    </citation>
    <scope>NUCLEOTIDE SEQUENCE</scope>
    <source>
        <strain evidence="1">1S5</strain>
    </source>
</reference>
<sequence>MQIRQRVFVQLAEEVRRMGLRPVRDIGRGLNAPVALGIIAKRFQDFADALGDIVGQLGQFVVL</sequence>
<evidence type="ECO:0000313" key="2">
    <source>
        <dbReference type="Proteomes" id="UP000551709"/>
    </source>
</evidence>
<dbReference type="AlphaFoldDB" id="A0A8T5VID4"/>
<accession>A0A8T5VID4</accession>
<gene>
    <name evidence="1" type="ORF">HAP41_0000047855</name>
</gene>
<name>A0A8T5VID4_9BRAD</name>